<proteinExistence type="predicted"/>
<protein>
    <submittedName>
        <fullName evidence="2">Uncharacterized protein</fullName>
    </submittedName>
</protein>
<dbReference type="Proteomes" id="UP001295684">
    <property type="component" value="Unassembled WGS sequence"/>
</dbReference>
<reference evidence="2" key="1">
    <citation type="submission" date="2023-07" db="EMBL/GenBank/DDBJ databases">
        <authorList>
            <consortium name="AG Swart"/>
            <person name="Singh M."/>
            <person name="Singh A."/>
            <person name="Seah K."/>
            <person name="Emmerich C."/>
        </authorList>
    </citation>
    <scope>NUCLEOTIDE SEQUENCE</scope>
    <source>
        <strain evidence="2">DP1</strain>
    </source>
</reference>
<dbReference type="AlphaFoldDB" id="A0AAD1UDH9"/>
<evidence type="ECO:0000256" key="1">
    <source>
        <dbReference type="SAM" id="MobiDB-lite"/>
    </source>
</evidence>
<keyword evidence="3" id="KW-1185">Reference proteome</keyword>
<feature type="compositionally biased region" description="Polar residues" evidence="1">
    <location>
        <begin position="421"/>
        <end position="434"/>
    </location>
</feature>
<evidence type="ECO:0000313" key="3">
    <source>
        <dbReference type="Proteomes" id="UP001295684"/>
    </source>
</evidence>
<sequence length="434" mass="51111">MTSFHDPFKSRSFGITKFSDEKKEKVANLTLDKRYYPTTQEGDFDEWAAITRQQDEMFGVKRRIELKKKRVQQEHFRNQYFEDQVKKGLNRSLNESIKTNDNYQLITNQRKNMKINAHARKESRNFMKNLANEYKDIVSIKRSNTLREKQIAKEEENRNLDRSYKLHLSNQFNNAKHLSNAYNDLTSDWRQRQDRKEAAKKMETIGSKKQFIQDVQTYNNSMAKRDQDYIEKFKRIDNGIKRNMGNYTKNILGERQTKSLTKISSKLNEVKNMDKLETYKDILDFQCQLNNKLKKNAGMTKEEKRINKQHLRDFKGYKHSNFSMMPGLHADNQLTSFANAHTKSNLSFDHSTDKIRNLGFEDSPERINRAHSLKRKSFAAFGKPINNGVFIHDYQYSNPDFNKVSSASRNTKEGQVFRKAGQSSIRSNSSDILR</sequence>
<evidence type="ECO:0000313" key="2">
    <source>
        <dbReference type="EMBL" id="CAI2363409.1"/>
    </source>
</evidence>
<dbReference type="EMBL" id="CAMPGE010004558">
    <property type="protein sequence ID" value="CAI2363409.1"/>
    <property type="molecule type" value="Genomic_DNA"/>
</dbReference>
<feature type="region of interest" description="Disordered" evidence="1">
    <location>
        <begin position="405"/>
        <end position="434"/>
    </location>
</feature>
<organism evidence="2 3">
    <name type="scientific">Euplotes crassus</name>
    <dbReference type="NCBI Taxonomy" id="5936"/>
    <lineage>
        <taxon>Eukaryota</taxon>
        <taxon>Sar</taxon>
        <taxon>Alveolata</taxon>
        <taxon>Ciliophora</taxon>
        <taxon>Intramacronucleata</taxon>
        <taxon>Spirotrichea</taxon>
        <taxon>Hypotrichia</taxon>
        <taxon>Euplotida</taxon>
        <taxon>Euplotidae</taxon>
        <taxon>Moneuplotes</taxon>
    </lineage>
</organism>
<comment type="caution">
    <text evidence="2">The sequence shown here is derived from an EMBL/GenBank/DDBJ whole genome shotgun (WGS) entry which is preliminary data.</text>
</comment>
<gene>
    <name evidence="2" type="ORF">ECRASSUSDP1_LOCUS4744</name>
</gene>
<accession>A0AAD1UDH9</accession>
<name>A0AAD1UDH9_EUPCR</name>